<sequence>MCPPPLREEENESLWESFVHYFRSLSDCCHEDVAKQKYLSGVRGSRGHHYNRGEHRETERARSKARSTTSKGGKKRTHRENKGNKSSPNSSTATSKSITFEGDEENRNKAENEPFFSEIKQAESKSSMTTASTSVSTSLETSNDGADDSNRERAQTSRSSRLKTLLRRVSNKKNKNIPTDPIALGDPKGVKWAELIKLMPVSDDYDADFLAVRLQAFNEEELGARSRQSLNTILAYAAIRNDAIFINKILRRLDSFPDIQRDLIMKKNANGFSALDIAESLKSPLSVILAFRSVPGLESIGNSTSNAFS</sequence>
<evidence type="ECO:0000256" key="1">
    <source>
        <dbReference type="SAM" id="MobiDB-lite"/>
    </source>
</evidence>
<feature type="region of interest" description="Disordered" evidence="1">
    <location>
        <begin position="43"/>
        <end position="182"/>
    </location>
</feature>
<dbReference type="AlphaFoldDB" id="A0A7S3JYI2"/>
<feature type="compositionally biased region" description="Basic and acidic residues" evidence="1">
    <location>
        <begin position="51"/>
        <end position="62"/>
    </location>
</feature>
<proteinExistence type="predicted"/>
<feature type="compositionally biased region" description="Low complexity" evidence="1">
    <location>
        <begin position="124"/>
        <end position="142"/>
    </location>
</feature>
<name>A0A7S3JYI2_9STRA</name>
<feature type="compositionally biased region" description="Basic residues" evidence="1">
    <location>
        <begin position="160"/>
        <end position="175"/>
    </location>
</feature>
<dbReference type="EMBL" id="HBIJ01011378">
    <property type="protein sequence ID" value="CAE0367040.1"/>
    <property type="molecule type" value="Transcribed_RNA"/>
</dbReference>
<protein>
    <submittedName>
        <fullName evidence="2">Uncharacterized protein</fullName>
    </submittedName>
</protein>
<organism evidence="2">
    <name type="scientific">Aureoumbra lagunensis</name>
    <dbReference type="NCBI Taxonomy" id="44058"/>
    <lineage>
        <taxon>Eukaryota</taxon>
        <taxon>Sar</taxon>
        <taxon>Stramenopiles</taxon>
        <taxon>Ochrophyta</taxon>
        <taxon>Pelagophyceae</taxon>
        <taxon>Pelagomonadales</taxon>
        <taxon>Aureoumbra</taxon>
    </lineage>
</organism>
<evidence type="ECO:0000313" key="2">
    <source>
        <dbReference type="EMBL" id="CAE0367040.1"/>
    </source>
</evidence>
<reference evidence="2" key="1">
    <citation type="submission" date="2021-01" db="EMBL/GenBank/DDBJ databases">
        <authorList>
            <person name="Corre E."/>
            <person name="Pelletier E."/>
            <person name="Niang G."/>
            <person name="Scheremetjew M."/>
            <person name="Finn R."/>
            <person name="Kale V."/>
            <person name="Holt S."/>
            <person name="Cochrane G."/>
            <person name="Meng A."/>
            <person name="Brown T."/>
            <person name="Cohen L."/>
        </authorList>
    </citation>
    <scope>NUCLEOTIDE SEQUENCE</scope>
    <source>
        <strain evidence="2">CCMP1510</strain>
    </source>
</reference>
<gene>
    <name evidence="2" type="ORF">ALAG00032_LOCUS7788</name>
</gene>
<accession>A0A7S3JYI2</accession>
<feature type="compositionally biased region" description="Low complexity" evidence="1">
    <location>
        <begin position="84"/>
        <end position="97"/>
    </location>
</feature>